<dbReference type="InterPro" id="IPR035940">
    <property type="entry name" value="CAP_sf"/>
</dbReference>
<dbReference type="RefSeq" id="WP_012162200.1">
    <property type="nucleotide sequence ID" value="NC_009925.1"/>
</dbReference>
<dbReference type="STRING" id="329726.AM1_1661"/>
<evidence type="ECO:0000313" key="3">
    <source>
        <dbReference type="EMBL" id="ABW26682.1"/>
    </source>
</evidence>
<dbReference type="AlphaFoldDB" id="B0CB43"/>
<dbReference type="SUPFAM" id="SSF55797">
    <property type="entry name" value="PR-1-like"/>
    <property type="match status" value="1"/>
</dbReference>
<dbReference type="InterPro" id="IPR014044">
    <property type="entry name" value="CAP_dom"/>
</dbReference>
<dbReference type="Gene3D" id="3.40.33.10">
    <property type="entry name" value="CAP"/>
    <property type="match status" value="1"/>
</dbReference>
<evidence type="ECO:0000313" key="4">
    <source>
        <dbReference type="Proteomes" id="UP000000268"/>
    </source>
</evidence>
<dbReference type="EMBL" id="CP000828">
    <property type="protein sequence ID" value="ABW26682.1"/>
    <property type="molecule type" value="Genomic_DNA"/>
</dbReference>
<name>B0CB43_ACAM1</name>
<organism evidence="3 4">
    <name type="scientific">Acaryochloris marina (strain MBIC 11017)</name>
    <dbReference type="NCBI Taxonomy" id="329726"/>
    <lineage>
        <taxon>Bacteria</taxon>
        <taxon>Bacillati</taxon>
        <taxon>Cyanobacteriota</taxon>
        <taxon>Cyanophyceae</taxon>
        <taxon>Acaryochloridales</taxon>
        <taxon>Acaryochloridaceae</taxon>
        <taxon>Acaryochloris</taxon>
    </lineage>
</organism>
<reference evidence="3 4" key="1">
    <citation type="journal article" date="2008" name="Proc. Natl. Acad. Sci. U.S.A.">
        <title>Niche adaptation and genome expansion in the chlorophyll d-producing cyanobacterium Acaryochloris marina.</title>
        <authorList>
            <person name="Swingley W.D."/>
            <person name="Chen M."/>
            <person name="Cheung P.C."/>
            <person name="Conrad A.L."/>
            <person name="Dejesa L.C."/>
            <person name="Hao J."/>
            <person name="Honchak B.M."/>
            <person name="Karbach L.E."/>
            <person name="Kurdoglu A."/>
            <person name="Lahiri S."/>
            <person name="Mastrian S.D."/>
            <person name="Miyashita H."/>
            <person name="Page L."/>
            <person name="Ramakrishna P."/>
            <person name="Satoh S."/>
            <person name="Sattley W.M."/>
            <person name="Shimada Y."/>
            <person name="Taylor H.L."/>
            <person name="Tomo T."/>
            <person name="Tsuchiya T."/>
            <person name="Wang Z.T."/>
            <person name="Raymond J."/>
            <person name="Mimuro M."/>
            <person name="Blankenship R.E."/>
            <person name="Touchman J.W."/>
        </authorList>
    </citation>
    <scope>NUCLEOTIDE SEQUENCE [LARGE SCALE GENOMIC DNA]</scope>
    <source>
        <strain evidence="4">MBIC 11017</strain>
    </source>
</reference>
<accession>B0CB43</accession>
<proteinExistence type="predicted"/>
<dbReference type="HOGENOM" id="CLU_048111_3_2_3"/>
<dbReference type="CDD" id="cd05379">
    <property type="entry name" value="CAP_bacterial"/>
    <property type="match status" value="1"/>
</dbReference>
<dbReference type="PANTHER" id="PTHR31157:SF1">
    <property type="entry name" value="SCP DOMAIN-CONTAINING PROTEIN"/>
    <property type="match status" value="1"/>
</dbReference>
<dbReference type="PANTHER" id="PTHR31157">
    <property type="entry name" value="SCP DOMAIN-CONTAINING PROTEIN"/>
    <property type="match status" value="1"/>
</dbReference>
<sequence>MAKSSLSRVSLTALEQDEVGNKGQRTRLGAQKSLSWLLVGCIALPIKLPFPVPFECKTPRQTPTIRRQPRRRKSVPRPAPEPVLEAPEPIPSQKTRRDSTAVAQSNLSQLIYTEVNDIRQSYGLQPLQWNGDVAKVARRHSQNMAANNFFSHADPQGNTALERLLNAGVRFNLVAENLALNENAPDPVAQAIMGWWDSPGHRRNMLRAEVTETGVGVIRQGEEYFFTQVFIRQP</sequence>
<dbReference type="Pfam" id="PF00188">
    <property type="entry name" value="CAP"/>
    <property type="match status" value="1"/>
</dbReference>
<keyword evidence="4" id="KW-1185">Reference proteome</keyword>
<protein>
    <recommendedName>
        <fullName evidence="2">SCP domain-containing protein</fullName>
    </recommendedName>
</protein>
<evidence type="ECO:0000259" key="2">
    <source>
        <dbReference type="Pfam" id="PF00188"/>
    </source>
</evidence>
<feature type="domain" description="SCP" evidence="2">
    <location>
        <begin position="114"/>
        <end position="230"/>
    </location>
</feature>
<dbReference type="Proteomes" id="UP000000268">
    <property type="component" value="Chromosome"/>
</dbReference>
<evidence type="ECO:0000256" key="1">
    <source>
        <dbReference type="SAM" id="MobiDB-lite"/>
    </source>
</evidence>
<dbReference type="KEGG" id="amr:AM1_1661"/>
<feature type="region of interest" description="Disordered" evidence="1">
    <location>
        <begin position="55"/>
        <end position="99"/>
    </location>
</feature>
<gene>
    <name evidence="3" type="ordered locus">AM1_1661</name>
</gene>
<dbReference type="eggNOG" id="COG2340">
    <property type="taxonomic scope" value="Bacteria"/>
</dbReference>